<evidence type="ECO:0000256" key="10">
    <source>
        <dbReference type="ARBA" id="ARBA00033270"/>
    </source>
</evidence>
<evidence type="ECO:0000256" key="1">
    <source>
        <dbReference type="ARBA" id="ARBA00004141"/>
    </source>
</evidence>
<comment type="similarity">
    <text evidence="11">Belongs to the SEDS family. FtsW subfamily.</text>
</comment>
<feature type="transmembrane region" description="Helical" evidence="16">
    <location>
        <begin position="266"/>
        <end position="291"/>
    </location>
</feature>
<evidence type="ECO:0000256" key="9">
    <source>
        <dbReference type="ARBA" id="ARBA00032370"/>
    </source>
</evidence>
<dbReference type="PANTHER" id="PTHR30474">
    <property type="entry name" value="CELL CYCLE PROTEIN"/>
    <property type="match status" value="1"/>
</dbReference>
<feature type="transmembrane region" description="Helical" evidence="16">
    <location>
        <begin position="339"/>
        <end position="361"/>
    </location>
</feature>
<feature type="transmembrane region" description="Helical" evidence="16">
    <location>
        <begin position="45"/>
        <end position="63"/>
    </location>
</feature>
<dbReference type="GO" id="GO:0051301">
    <property type="term" value="P:cell division"/>
    <property type="evidence" value="ECO:0007669"/>
    <property type="project" value="InterPro"/>
</dbReference>
<evidence type="ECO:0000256" key="5">
    <source>
        <dbReference type="ARBA" id="ARBA00022960"/>
    </source>
</evidence>
<gene>
    <name evidence="17" type="ORF">A2Z53_01750</name>
</gene>
<sequence length="367" mass="39862">MRKQHSVDNVFLWTVFVFLLIGFFILASASMGLLARTAGADFSSIIFQQIIYGLVGCIGLYFFAFKFGYKILRRFAFPLLVFGLIIASLVFLPKVGFSHGGASRWIKVGPLFFQPSEFLKLGLIVYIAAWISSKKRNIADFKTGFLPFAGILAAAGFLLVLQRDMGTLGVIIITCVALFFLGGGKIKHLLVGLAIIGIVFASLVYFEPYRMKRITVFLNPSYDPQGAGYQLRQSLIAIGAGGATGKGFGMSAQKFAYLPEPVSDSIFAVFAEEFGFVGGLFLLCLFLFFLYKGFSISIRAPDDFGRLLGAGIVIMIVVQSLINVAAMTGIFPLTGIPLIFVSKGGSSLIATLVEAGILLNISKHKRI</sequence>
<keyword evidence="7 16" id="KW-1133">Transmembrane helix</keyword>
<dbReference type="Proteomes" id="UP000177451">
    <property type="component" value="Unassembled WGS sequence"/>
</dbReference>
<dbReference type="GO" id="GO:0032153">
    <property type="term" value="C:cell division site"/>
    <property type="evidence" value="ECO:0007669"/>
    <property type="project" value="TreeGrafter"/>
</dbReference>
<name>A0A1F5VL89_9BACT</name>
<dbReference type="EMBL" id="MFHH01000047">
    <property type="protein sequence ID" value="OGF64008.1"/>
    <property type="molecule type" value="Genomic_DNA"/>
</dbReference>
<keyword evidence="3" id="KW-0808">Transferase</keyword>
<evidence type="ECO:0000256" key="15">
    <source>
        <dbReference type="ARBA" id="ARBA00049902"/>
    </source>
</evidence>
<accession>A0A1F5VL89</accession>
<evidence type="ECO:0000256" key="14">
    <source>
        <dbReference type="ARBA" id="ARBA00044770"/>
    </source>
</evidence>
<dbReference type="AlphaFoldDB" id="A0A1F5VL89"/>
<comment type="caution">
    <text evidence="17">The sequence shown here is derived from an EMBL/GenBank/DDBJ whole genome shotgun (WGS) entry which is preliminary data.</text>
</comment>
<dbReference type="PANTHER" id="PTHR30474:SF2">
    <property type="entry name" value="PEPTIDOGLYCAN GLYCOSYLTRANSFERASE FTSW-RELATED"/>
    <property type="match status" value="1"/>
</dbReference>
<protein>
    <recommendedName>
        <fullName evidence="12">Probable peptidoglycan glycosyltransferase FtsW</fullName>
        <ecNumber evidence="14">2.4.99.28</ecNumber>
    </recommendedName>
    <alternativeName>
        <fullName evidence="13">Cell division protein FtsW</fullName>
    </alternativeName>
    <alternativeName>
        <fullName evidence="10">Cell wall polymerase</fullName>
    </alternativeName>
    <alternativeName>
        <fullName evidence="9">Peptidoglycan polymerase</fullName>
    </alternativeName>
</protein>
<evidence type="ECO:0000313" key="17">
    <source>
        <dbReference type="EMBL" id="OGF64008.1"/>
    </source>
</evidence>
<dbReference type="Pfam" id="PF01098">
    <property type="entry name" value="FTSW_RODA_SPOVE"/>
    <property type="match status" value="1"/>
</dbReference>
<evidence type="ECO:0000256" key="16">
    <source>
        <dbReference type="SAM" id="Phobius"/>
    </source>
</evidence>
<feature type="transmembrane region" description="Helical" evidence="16">
    <location>
        <begin position="312"/>
        <end position="333"/>
    </location>
</feature>
<evidence type="ECO:0000256" key="6">
    <source>
        <dbReference type="ARBA" id="ARBA00022984"/>
    </source>
</evidence>
<feature type="transmembrane region" description="Helical" evidence="16">
    <location>
        <begin position="112"/>
        <end position="131"/>
    </location>
</feature>
<evidence type="ECO:0000256" key="8">
    <source>
        <dbReference type="ARBA" id="ARBA00023136"/>
    </source>
</evidence>
<dbReference type="GO" id="GO:0005886">
    <property type="term" value="C:plasma membrane"/>
    <property type="evidence" value="ECO:0007669"/>
    <property type="project" value="TreeGrafter"/>
</dbReference>
<dbReference type="GO" id="GO:0015648">
    <property type="term" value="F:lipid-linked peptidoglycan transporter activity"/>
    <property type="evidence" value="ECO:0007669"/>
    <property type="project" value="TreeGrafter"/>
</dbReference>
<keyword evidence="4 16" id="KW-0812">Transmembrane</keyword>
<evidence type="ECO:0000256" key="2">
    <source>
        <dbReference type="ARBA" id="ARBA00022676"/>
    </source>
</evidence>
<keyword evidence="6" id="KW-0573">Peptidoglycan synthesis</keyword>
<evidence type="ECO:0000256" key="7">
    <source>
        <dbReference type="ARBA" id="ARBA00022989"/>
    </source>
</evidence>
<evidence type="ECO:0000256" key="3">
    <source>
        <dbReference type="ARBA" id="ARBA00022679"/>
    </source>
</evidence>
<evidence type="ECO:0000256" key="11">
    <source>
        <dbReference type="ARBA" id="ARBA00038053"/>
    </source>
</evidence>
<feature type="transmembrane region" description="Helical" evidence="16">
    <location>
        <begin position="189"/>
        <end position="206"/>
    </location>
</feature>
<keyword evidence="8 16" id="KW-0472">Membrane</keyword>
<evidence type="ECO:0000256" key="4">
    <source>
        <dbReference type="ARBA" id="ARBA00022692"/>
    </source>
</evidence>
<dbReference type="EC" id="2.4.99.28" evidence="14"/>
<feature type="transmembrane region" description="Helical" evidence="16">
    <location>
        <begin position="143"/>
        <end position="160"/>
    </location>
</feature>
<dbReference type="InterPro" id="IPR001182">
    <property type="entry name" value="FtsW/RodA"/>
</dbReference>
<organism evidence="17 18">
    <name type="scientific">Candidatus Giovannonibacteria bacterium RIFCSPHIGHO2_02_42_15</name>
    <dbReference type="NCBI Taxonomy" id="1798329"/>
    <lineage>
        <taxon>Bacteria</taxon>
        <taxon>Candidatus Giovannoniibacteriota</taxon>
    </lineage>
</organism>
<evidence type="ECO:0000313" key="18">
    <source>
        <dbReference type="Proteomes" id="UP000177451"/>
    </source>
</evidence>
<keyword evidence="2" id="KW-0328">Glycosyltransferase</keyword>
<keyword evidence="5" id="KW-0133">Cell shape</keyword>
<feature type="transmembrane region" description="Helical" evidence="16">
    <location>
        <begin position="75"/>
        <end position="92"/>
    </location>
</feature>
<dbReference type="GO" id="GO:0008955">
    <property type="term" value="F:peptidoglycan glycosyltransferase activity"/>
    <property type="evidence" value="ECO:0007669"/>
    <property type="project" value="UniProtKB-EC"/>
</dbReference>
<comment type="subcellular location">
    <subcellularLocation>
        <location evidence="1">Membrane</location>
        <topology evidence="1">Multi-pass membrane protein</topology>
    </subcellularLocation>
</comment>
<dbReference type="GO" id="GO:0009252">
    <property type="term" value="P:peptidoglycan biosynthetic process"/>
    <property type="evidence" value="ECO:0007669"/>
    <property type="project" value="UniProtKB-KW"/>
</dbReference>
<proteinExistence type="inferred from homology"/>
<comment type="catalytic activity">
    <reaction evidence="15">
        <text>[GlcNAc-(1-&gt;4)-Mur2Ac(oyl-L-Ala-gamma-D-Glu-L-Lys-D-Ala-D-Ala)](n)-di-trans,octa-cis-undecaprenyl diphosphate + beta-D-GlcNAc-(1-&gt;4)-Mur2Ac(oyl-L-Ala-gamma-D-Glu-L-Lys-D-Ala-D-Ala)-di-trans,octa-cis-undecaprenyl diphosphate = [GlcNAc-(1-&gt;4)-Mur2Ac(oyl-L-Ala-gamma-D-Glu-L-Lys-D-Ala-D-Ala)](n+1)-di-trans,octa-cis-undecaprenyl diphosphate + di-trans,octa-cis-undecaprenyl diphosphate + H(+)</text>
        <dbReference type="Rhea" id="RHEA:23708"/>
        <dbReference type="Rhea" id="RHEA-COMP:9602"/>
        <dbReference type="Rhea" id="RHEA-COMP:9603"/>
        <dbReference type="ChEBI" id="CHEBI:15378"/>
        <dbReference type="ChEBI" id="CHEBI:58405"/>
        <dbReference type="ChEBI" id="CHEBI:60033"/>
        <dbReference type="ChEBI" id="CHEBI:78435"/>
        <dbReference type="EC" id="2.4.99.28"/>
    </reaction>
</comment>
<evidence type="ECO:0000256" key="13">
    <source>
        <dbReference type="ARBA" id="ARBA00041418"/>
    </source>
</evidence>
<dbReference type="GO" id="GO:0008360">
    <property type="term" value="P:regulation of cell shape"/>
    <property type="evidence" value="ECO:0007669"/>
    <property type="project" value="UniProtKB-KW"/>
</dbReference>
<feature type="transmembrane region" description="Helical" evidence="16">
    <location>
        <begin position="166"/>
        <end position="182"/>
    </location>
</feature>
<feature type="transmembrane region" description="Helical" evidence="16">
    <location>
        <begin position="12"/>
        <end position="33"/>
    </location>
</feature>
<reference evidence="17 18" key="1">
    <citation type="journal article" date="2016" name="Nat. Commun.">
        <title>Thousands of microbial genomes shed light on interconnected biogeochemical processes in an aquifer system.</title>
        <authorList>
            <person name="Anantharaman K."/>
            <person name="Brown C.T."/>
            <person name="Hug L.A."/>
            <person name="Sharon I."/>
            <person name="Castelle C.J."/>
            <person name="Probst A.J."/>
            <person name="Thomas B.C."/>
            <person name="Singh A."/>
            <person name="Wilkins M.J."/>
            <person name="Karaoz U."/>
            <person name="Brodie E.L."/>
            <person name="Williams K.H."/>
            <person name="Hubbard S.S."/>
            <person name="Banfield J.F."/>
        </authorList>
    </citation>
    <scope>NUCLEOTIDE SEQUENCE [LARGE SCALE GENOMIC DNA]</scope>
</reference>
<evidence type="ECO:0000256" key="12">
    <source>
        <dbReference type="ARBA" id="ARBA00041185"/>
    </source>
</evidence>